<evidence type="ECO:0000313" key="8">
    <source>
        <dbReference type="EMBL" id="CAF9926108.1"/>
    </source>
</evidence>
<evidence type="ECO:0000256" key="7">
    <source>
        <dbReference type="SAM" id="Phobius"/>
    </source>
</evidence>
<dbReference type="CDD" id="cd11065">
    <property type="entry name" value="CYP64-like"/>
    <property type="match status" value="1"/>
</dbReference>
<keyword evidence="9" id="KW-1185">Reference proteome</keyword>
<evidence type="ECO:0000256" key="3">
    <source>
        <dbReference type="ARBA" id="ARBA00023002"/>
    </source>
</evidence>
<dbReference type="GO" id="GO:0020037">
    <property type="term" value="F:heme binding"/>
    <property type="evidence" value="ECO:0007669"/>
    <property type="project" value="InterPro"/>
</dbReference>
<dbReference type="PANTHER" id="PTHR46300">
    <property type="entry name" value="P450, PUTATIVE (EUROFUNG)-RELATED-RELATED"/>
    <property type="match status" value="1"/>
</dbReference>
<evidence type="ECO:0000256" key="2">
    <source>
        <dbReference type="ARBA" id="ARBA00022723"/>
    </source>
</evidence>
<dbReference type="InterPro" id="IPR001128">
    <property type="entry name" value="Cyt_P450"/>
</dbReference>
<evidence type="ECO:0008006" key="10">
    <source>
        <dbReference type="Google" id="ProtNLM"/>
    </source>
</evidence>
<keyword evidence="7" id="KW-0472">Membrane</keyword>
<dbReference type="PRINTS" id="PR00463">
    <property type="entry name" value="EP450I"/>
</dbReference>
<evidence type="ECO:0000256" key="4">
    <source>
        <dbReference type="ARBA" id="ARBA00023004"/>
    </source>
</evidence>
<dbReference type="PANTHER" id="PTHR46300:SF12">
    <property type="entry name" value="P450, PUTATIVE (EUROFUNG)-RELATED"/>
    <property type="match status" value="1"/>
</dbReference>
<protein>
    <recommendedName>
        <fullName evidence="10">Cytochrome P450</fullName>
    </recommendedName>
</protein>
<sequence>MESVSDVSFLSYLLIRITTNSSTTYVVFTILLPTLAIFLFQASSKNRARLPPGPKPAPIIGNLQQVLQARKKSPHPSEWLLKLASYGEMTTLKMGAQTWILLNSNRVVNEIIGKRAAITSERPHMPVSQGLVSQNKRSVLRQTKDWTAGRKLMQRMLSGGALREYGDLQDEMSIAMLQNYLDEPKSWYRHHYRYAYNIIHKVVVGKRSQHTQHELDEFQRVTMEFVKNINASIIDFFPWLSRLPSIFQPGYTQWKSMGNDHYNVIKSWWEPVKKDLAEKDPAPSFVSDILMRDSKFSADEDEAMYLSTSIVAAGSDNVRMTLNVFIMAMLDNPKVFAKARSDLDVVCGSNAERLPTLQDMESLPYILAIIKEGLRWRPTVPVIPQHRLTKDLDFEGYHFPANTDFIINGWAVGSECDEPEKFIPERWMNAHVHNIVNGVWQFGGGRRVCVGYALAKQELFLAYSRLIYCFDWVAVSVPLLPLSLFMSSERVSFAN</sequence>
<feature type="transmembrane region" description="Helical" evidence="7">
    <location>
        <begin position="22"/>
        <end position="40"/>
    </location>
</feature>
<dbReference type="GO" id="GO:0016705">
    <property type="term" value="F:oxidoreductase activity, acting on paired donors, with incorporation or reduction of molecular oxygen"/>
    <property type="evidence" value="ECO:0007669"/>
    <property type="project" value="InterPro"/>
</dbReference>
<keyword evidence="3 6" id="KW-0560">Oxidoreductase</keyword>
<feature type="binding site" description="axial binding residue" evidence="5">
    <location>
        <position position="449"/>
    </location>
    <ligand>
        <name>heme</name>
        <dbReference type="ChEBI" id="CHEBI:30413"/>
    </ligand>
    <ligandPart>
        <name>Fe</name>
        <dbReference type="ChEBI" id="CHEBI:18248"/>
    </ligandPart>
</feature>
<dbReference type="GO" id="GO:0004497">
    <property type="term" value="F:monooxygenase activity"/>
    <property type="evidence" value="ECO:0007669"/>
    <property type="project" value="UniProtKB-KW"/>
</dbReference>
<accession>A0A8H3INY8</accession>
<dbReference type="AlphaFoldDB" id="A0A8H3INY8"/>
<comment type="cofactor">
    <cofactor evidence="5">
        <name>heme</name>
        <dbReference type="ChEBI" id="CHEBI:30413"/>
    </cofactor>
</comment>
<dbReference type="OrthoDB" id="1103324at2759"/>
<evidence type="ECO:0000256" key="1">
    <source>
        <dbReference type="ARBA" id="ARBA00010617"/>
    </source>
</evidence>
<keyword evidence="2 5" id="KW-0479">Metal-binding</keyword>
<evidence type="ECO:0000313" key="9">
    <source>
        <dbReference type="Proteomes" id="UP000664169"/>
    </source>
</evidence>
<keyword evidence="4 5" id="KW-0408">Iron</keyword>
<dbReference type="PRINTS" id="PR00385">
    <property type="entry name" value="P450"/>
</dbReference>
<comment type="similarity">
    <text evidence="1 6">Belongs to the cytochrome P450 family.</text>
</comment>
<dbReference type="InterPro" id="IPR002401">
    <property type="entry name" value="Cyt_P450_E_grp-I"/>
</dbReference>
<name>A0A8H3INY8_9LECA</name>
<dbReference type="SUPFAM" id="SSF48264">
    <property type="entry name" value="Cytochrome P450"/>
    <property type="match status" value="1"/>
</dbReference>
<dbReference type="Pfam" id="PF00067">
    <property type="entry name" value="p450"/>
    <property type="match status" value="1"/>
</dbReference>
<evidence type="ECO:0000256" key="6">
    <source>
        <dbReference type="RuleBase" id="RU000461"/>
    </source>
</evidence>
<dbReference type="InterPro" id="IPR017972">
    <property type="entry name" value="Cyt_P450_CS"/>
</dbReference>
<organism evidence="8 9">
    <name type="scientific">Gomphillus americanus</name>
    <dbReference type="NCBI Taxonomy" id="1940652"/>
    <lineage>
        <taxon>Eukaryota</taxon>
        <taxon>Fungi</taxon>
        <taxon>Dikarya</taxon>
        <taxon>Ascomycota</taxon>
        <taxon>Pezizomycotina</taxon>
        <taxon>Lecanoromycetes</taxon>
        <taxon>OSLEUM clade</taxon>
        <taxon>Ostropomycetidae</taxon>
        <taxon>Ostropales</taxon>
        <taxon>Graphidaceae</taxon>
        <taxon>Gomphilloideae</taxon>
        <taxon>Gomphillus</taxon>
    </lineage>
</organism>
<keyword evidence="6" id="KW-0503">Monooxygenase</keyword>
<reference evidence="8" key="1">
    <citation type="submission" date="2021-03" db="EMBL/GenBank/DDBJ databases">
        <authorList>
            <person name="Tagirdzhanova G."/>
        </authorList>
    </citation>
    <scope>NUCLEOTIDE SEQUENCE</scope>
</reference>
<dbReference type="EMBL" id="CAJPDQ010000024">
    <property type="protein sequence ID" value="CAF9926108.1"/>
    <property type="molecule type" value="Genomic_DNA"/>
</dbReference>
<dbReference type="GO" id="GO:0005506">
    <property type="term" value="F:iron ion binding"/>
    <property type="evidence" value="ECO:0007669"/>
    <property type="project" value="InterPro"/>
</dbReference>
<keyword evidence="7" id="KW-1133">Transmembrane helix</keyword>
<keyword evidence="5 6" id="KW-0349">Heme</keyword>
<gene>
    <name evidence="8" type="ORF">GOMPHAMPRED_004063</name>
</gene>
<keyword evidence="7" id="KW-0812">Transmembrane</keyword>
<dbReference type="PROSITE" id="PS00086">
    <property type="entry name" value="CYTOCHROME_P450"/>
    <property type="match status" value="1"/>
</dbReference>
<proteinExistence type="inferred from homology"/>
<dbReference type="InterPro" id="IPR050364">
    <property type="entry name" value="Cytochrome_P450_fung"/>
</dbReference>
<dbReference type="Proteomes" id="UP000664169">
    <property type="component" value="Unassembled WGS sequence"/>
</dbReference>
<dbReference type="InterPro" id="IPR036396">
    <property type="entry name" value="Cyt_P450_sf"/>
</dbReference>
<evidence type="ECO:0000256" key="5">
    <source>
        <dbReference type="PIRSR" id="PIRSR602401-1"/>
    </source>
</evidence>
<dbReference type="Gene3D" id="1.10.630.10">
    <property type="entry name" value="Cytochrome P450"/>
    <property type="match status" value="1"/>
</dbReference>
<comment type="caution">
    <text evidence="8">The sequence shown here is derived from an EMBL/GenBank/DDBJ whole genome shotgun (WGS) entry which is preliminary data.</text>
</comment>